<reference evidence="1" key="2">
    <citation type="submission" date="2018-05" db="EMBL/GenBank/DDBJ databases">
        <title>OpunRS2 (Oryza punctata Reference Sequence Version 2).</title>
        <authorList>
            <person name="Zhang J."/>
            <person name="Kudrna D."/>
            <person name="Lee S."/>
            <person name="Talag J."/>
            <person name="Welchert J."/>
            <person name="Wing R.A."/>
        </authorList>
    </citation>
    <scope>NUCLEOTIDE SEQUENCE [LARGE SCALE GENOMIC DNA]</scope>
</reference>
<dbReference type="eggNOG" id="ENOG502R4R6">
    <property type="taxonomic scope" value="Eukaryota"/>
</dbReference>
<dbReference type="AlphaFoldDB" id="A0A0E0LYM1"/>
<dbReference type="EnsemblPlants" id="OPUNC09G01390.1">
    <property type="protein sequence ID" value="OPUNC09G01390.1"/>
    <property type="gene ID" value="OPUNC09G01390"/>
</dbReference>
<dbReference type="PANTHER" id="PTHR45224">
    <property type="entry name" value="OS01G0527900 PROTEIN-RELATED"/>
    <property type="match status" value="1"/>
</dbReference>
<evidence type="ECO:0000313" key="2">
    <source>
        <dbReference type="Proteomes" id="UP000026962"/>
    </source>
</evidence>
<dbReference type="HOGENOM" id="CLU_062528_0_0_1"/>
<sequence>MGDFLGGFGLLLHFLGDFLDGSGVLAHFLGDFLDGFGVLAHFLGEFLDGFGVFCSIWCFAHFLVDFVEGFGVLAHFLVSCRFFDIFGFLCASQDVLMDPNRSSAYYSFFDDSEVAHPCGQSSSQVDLLHHQDDFPYAHAEFPAFSTQPPVDGTGYGGPRAASRSGAMHRVQANPVGEDDGRGRMYYTCDEDLRLALEMYRARKGQPFTLQYRWKAVCDSPKWNASVTLLGHGPTKIAPELDVNAPPVEDHEEQPRPMGIKKAKKFKKAGGFVSEKVQEFLKAMVDAKASQDEETTAMKEFQQKLSEEKTKAADLLLKAAQEKTKAKLIEQQTKMLEKFTQMIAVDTSYMQPWAREAHIRACTHISDQLWGNPSSHQ</sequence>
<organism evidence="1">
    <name type="scientific">Oryza punctata</name>
    <name type="common">Red rice</name>
    <dbReference type="NCBI Taxonomy" id="4537"/>
    <lineage>
        <taxon>Eukaryota</taxon>
        <taxon>Viridiplantae</taxon>
        <taxon>Streptophyta</taxon>
        <taxon>Embryophyta</taxon>
        <taxon>Tracheophyta</taxon>
        <taxon>Spermatophyta</taxon>
        <taxon>Magnoliopsida</taxon>
        <taxon>Liliopsida</taxon>
        <taxon>Poales</taxon>
        <taxon>Poaceae</taxon>
        <taxon>BOP clade</taxon>
        <taxon>Oryzoideae</taxon>
        <taxon>Oryzeae</taxon>
        <taxon>Oryzinae</taxon>
        <taxon>Oryza</taxon>
    </lineage>
</organism>
<dbReference type="Gramene" id="OPUNC09G01390.1">
    <property type="protein sequence ID" value="OPUNC09G01390.1"/>
    <property type="gene ID" value="OPUNC09G01390"/>
</dbReference>
<keyword evidence="2" id="KW-1185">Reference proteome</keyword>
<dbReference type="STRING" id="4537.A0A0E0LYM1"/>
<dbReference type="PANTHER" id="PTHR45224:SF10">
    <property type="entry name" value="OS09G0317700 PROTEIN"/>
    <property type="match status" value="1"/>
</dbReference>
<reference evidence="1" key="1">
    <citation type="submission" date="2015-04" db="UniProtKB">
        <authorList>
            <consortium name="EnsemblPlants"/>
        </authorList>
    </citation>
    <scope>IDENTIFICATION</scope>
</reference>
<dbReference type="Proteomes" id="UP000026962">
    <property type="component" value="Chromosome 9"/>
</dbReference>
<accession>A0A0E0LYM1</accession>
<proteinExistence type="predicted"/>
<name>A0A0E0LYM1_ORYPU</name>
<protein>
    <submittedName>
        <fullName evidence="1">Uncharacterized protein</fullName>
    </submittedName>
</protein>
<evidence type="ECO:0000313" key="1">
    <source>
        <dbReference type="EnsemblPlants" id="OPUNC09G01390.1"/>
    </source>
</evidence>
<dbReference type="OMA" id="HIRACTH"/>